<evidence type="ECO:0000256" key="1">
    <source>
        <dbReference type="ARBA" id="ARBA00021292"/>
    </source>
</evidence>
<evidence type="ECO:0000313" key="5">
    <source>
        <dbReference type="Proteomes" id="UP001651050"/>
    </source>
</evidence>
<dbReference type="PANTHER" id="PTHR45947">
    <property type="entry name" value="SULFOQUINOVOSYL TRANSFERASE SQD2"/>
    <property type="match status" value="1"/>
</dbReference>
<accession>A0ABT0J5P3</accession>
<dbReference type="Pfam" id="PF00534">
    <property type="entry name" value="Glycos_transf_1"/>
    <property type="match status" value="1"/>
</dbReference>
<dbReference type="SUPFAM" id="SSF53756">
    <property type="entry name" value="UDP-Glycosyltransferase/glycogen phosphorylase"/>
    <property type="match status" value="1"/>
</dbReference>
<dbReference type="Gene3D" id="3.40.50.2000">
    <property type="entry name" value="Glycogen Phosphorylase B"/>
    <property type="match status" value="1"/>
</dbReference>
<feature type="domain" description="Glycosyl transferase family 1" evidence="3">
    <location>
        <begin position="7"/>
        <end position="117"/>
    </location>
</feature>
<name>A0ABT0J5P3_9MICO</name>
<evidence type="ECO:0000313" key="4">
    <source>
        <dbReference type="EMBL" id="MCK9794818.1"/>
    </source>
</evidence>
<evidence type="ECO:0000259" key="3">
    <source>
        <dbReference type="Pfam" id="PF00534"/>
    </source>
</evidence>
<comment type="caution">
    <text evidence="4">The sequence shown here is derived from an EMBL/GenBank/DDBJ whole genome shotgun (WGS) entry which is preliminary data.</text>
</comment>
<evidence type="ECO:0000256" key="2">
    <source>
        <dbReference type="ARBA" id="ARBA00022679"/>
    </source>
</evidence>
<dbReference type="InterPro" id="IPR050194">
    <property type="entry name" value="Glycosyltransferase_grp1"/>
</dbReference>
<organism evidence="4 5">
    <name type="scientific">Isoptericola peretonis</name>
    <dbReference type="NCBI Taxonomy" id="2918523"/>
    <lineage>
        <taxon>Bacteria</taxon>
        <taxon>Bacillati</taxon>
        <taxon>Actinomycetota</taxon>
        <taxon>Actinomycetes</taxon>
        <taxon>Micrococcales</taxon>
        <taxon>Promicromonosporaceae</taxon>
        <taxon>Isoptericola</taxon>
    </lineage>
</organism>
<gene>
    <name evidence="4" type="ORF">M1843_13790</name>
</gene>
<reference evidence="4 5" key="1">
    <citation type="submission" date="2022-02" db="EMBL/GenBank/DDBJ databases">
        <title>The car tank lid bacteriome: a reservoir of bacteria with potential in bioremediation of fuel.</title>
        <authorList>
            <person name="Vidal-Verdu A."/>
            <person name="Gomez-Martinez D."/>
            <person name="Latorre-Perez A."/>
            <person name="Pereto J."/>
            <person name="Porcar M."/>
        </authorList>
    </citation>
    <scope>NUCLEOTIDE SEQUENCE [LARGE SCALE GENOMIC DNA]</scope>
    <source>
        <strain evidence="4 5">4D.3</strain>
    </source>
</reference>
<sequence length="168" mass="17534">MIEAALRAGRRLVVVGDGPDRSRLAGLAARGRPGQVRLVGRVDDAELRWLYRHAALLVAASYEDYGLTPLEAGAFGKPVAALRAGGYLDTVVPGVNGVFFHDVTADGVAAAVESALATSWDEGTVLGHVDRFGTARFAERLRQVVGAQVDLVRGRATAAAATEGAGVR</sequence>
<dbReference type="PANTHER" id="PTHR45947:SF3">
    <property type="entry name" value="SULFOQUINOVOSYL TRANSFERASE SQD2"/>
    <property type="match status" value="1"/>
</dbReference>
<keyword evidence="2 4" id="KW-0808">Transferase</keyword>
<keyword evidence="4" id="KW-0328">Glycosyltransferase</keyword>
<dbReference type="GO" id="GO:0016757">
    <property type="term" value="F:glycosyltransferase activity"/>
    <property type="evidence" value="ECO:0007669"/>
    <property type="project" value="UniProtKB-KW"/>
</dbReference>
<proteinExistence type="predicted"/>
<dbReference type="Proteomes" id="UP001651050">
    <property type="component" value="Unassembled WGS sequence"/>
</dbReference>
<dbReference type="InterPro" id="IPR001296">
    <property type="entry name" value="Glyco_trans_1"/>
</dbReference>
<protein>
    <recommendedName>
        <fullName evidence="1">D-inositol 3-phosphate glycosyltransferase</fullName>
    </recommendedName>
</protein>
<dbReference type="EMBL" id="JALQCY010000004">
    <property type="protein sequence ID" value="MCK9794818.1"/>
    <property type="molecule type" value="Genomic_DNA"/>
</dbReference>
<keyword evidence="5" id="KW-1185">Reference proteome</keyword>